<organism evidence="1 2">
    <name type="scientific">Scylla paramamosain</name>
    <name type="common">Mud crab</name>
    <dbReference type="NCBI Taxonomy" id="85552"/>
    <lineage>
        <taxon>Eukaryota</taxon>
        <taxon>Metazoa</taxon>
        <taxon>Ecdysozoa</taxon>
        <taxon>Arthropoda</taxon>
        <taxon>Crustacea</taxon>
        <taxon>Multicrustacea</taxon>
        <taxon>Malacostraca</taxon>
        <taxon>Eumalacostraca</taxon>
        <taxon>Eucarida</taxon>
        <taxon>Decapoda</taxon>
        <taxon>Pleocyemata</taxon>
        <taxon>Brachyura</taxon>
        <taxon>Eubrachyura</taxon>
        <taxon>Portunoidea</taxon>
        <taxon>Portunidae</taxon>
        <taxon>Portuninae</taxon>
        <taxon>Scylla</taxon>
    </lineage>
</organism>
<reference evidence="1 2" key="1">
    <citation type="submission" date="2023-03" db="EMBL/GenBank/DDBJ databases">
        <title>High-quality genome of Scylla paramamosain provides insights in environmental adaptation.</title>
        <authorList>
            <person name="Zhang L."/>
        </authorList>
    </citation>
    <scope>NUCLEOTIDE SEQUENCE [LARGE SCALE GENOMIC DNA]</scope>
    <source>
        <strain evidence="1">LZ_2023a</strain>
        <tissue evidence="1">Muscle</tissue>
    </source>
</reference>
<dbReference type="Proteomes" id="UP001487740">
    <property type="component" value="Unassembled WGS sequence"/>
</dbReference>
<protein>
    <submittedName>
        <fullName evidence="1">Uncharacterized protein</fullName>
    </submittedName>
</protein>
<name>A0AAW0V4M2_SCYPA</name>
<dbReference type="EMBL" id="JARAKH010000002">
    <property type="protein sequence ID" value="KAK8406974.1"/>
    <property type="molecule type" value="Genomic_DNA"/>
</dbReference>
<keyword evidence="2" id="KW-1185">Reference proteome</keyword>
<proteinExistence type="predicted"/>
<dbReference type="AlphaFoldDB" id="A0AAW0V4M2"/>
<sequence>MLTLDPRTVQAGLAGWRGSQRPLVNHGAIDRLRTSLRQREVDGASALEFMRNLLISALKWFGTTKERLNVGQQHPN</sequence>
<comment type="caution">
    <text evidence="1">The sequence shown here is derived from an EMBL/GenBank/DDBJ whole genome shotgun (WGS) entry which is preliminary data.</text>
</comment>
<accession>A0AAW0V4M2</accession>
<evidence type="ECO:0000313" key="2">
    <source>
        <dbReference type="Proteomes" id="UP001487740"/>
    </source>
</evidence>
<evidence type="ECO:0000313" key="1">
    <source>
        <dbReference type="EMBL" id="KAK8406974.1"/>
    </source>
</evidence>
<gene>
    <name evidence="1" type="ORF">O3P69_007493</name>
</gene>